<dbReference type="Proteomes" id="UP000290759">
    <property type="component" value="Unassembled WGS sequence"/>
</dbReference>
<dbReference type="AlphaFoldDB" id="A0A4Q2UFH2"/>
<dbReference type="RefSeq" id="WP_129222960.1">
    <property type="nucleotide sequence ID" value="NZ_QYBB01000001.1"/>
</dbReference>
<dbReference type="OrthoDB" id="9806994at2"/>
<evidence type="ECO:0000256" key="1">
    <source>
        <dbReference type="SAM" id="MobiDB-lite"/>
    </source>
</evidence>
<proteinExistence type="predicted"/>
<protein>
    <recommendedName>
        <fullName evidence="4">DNA-binding protein</fullName>
    </recommendedName>
</protein>
<comment type="caution">
    <text evidence="2">The sequence shown here is derived from an EMBL/GenBank/DDBJ whole genome shotgun (WGS) entry which is preliminary data.</text>
</comment>
<name>A0A4Q2UFH2_9HYPH</name>
<feature type="region of interest" description="Disordered" evidence="1">
    <location>
        <begin position="75"/>
        <end position="97"/>
    </location>
</feature>
<evidence type="ECO:0008006" key="4">
    <source>
        <dbReference type="Google" id="ProtNLM"/>
    </source>
</evidence>
<evidence type="ECO:0000313" key="3">
    <source>
        <dbReference type="Proteomes" id="UP000290759"/>
    </source>
</evidence>
<evidence type="ECO:0000313" key="2">
    <source>
        <dbReference type="EMBL" id="RYC34051.1"/>
    </source>
</evidence>
<reference evidence="2 3" key="2">
    <citation type="submission" date="2019-02" db="EMBL/GenBank/DDBJ databases">
        <title>'Lichenibacterium ramalinii' gen. nov. sp. nov., 'Lichenibacterium minor' gen. nov. sp. nov.</title>
        <authorList>
            <person name="Pankratov T."/>
        </authorList>
    </citation>
    <scope>NUCLEOTIDE SEQUENCE [LARGE SCALE GENOMIC DNA]</scope>
    <source>
        <strain evidence="2 3">RmlP026</strain>
    </source>
</reference>
<keyword evidence="3" id="KW-1185">Reference proteome</keyword>
<dbReference type="EMBL" id="QYBB01000001">
    <property type="protein sequence ID" value="RYC34051.1"/>
    <property type="molecule type" value="Genomic_DNA"/>
</dbReference>
<organism evidence="2 3">
    <name type="scientific">Lichenibacterium minor</name>
    <dbReference type="NCBI Taxonomy" id="2316528"/>
    <lineage>
        <taxon>Bacteria</taxon>
        <taxon>Pseudomonadati</taxon>
        <taxon>Pseudomonadota</taxon>
        <taxon>Alphaproteobacteria</taxon>
        <taxon>Hyphomicrobiales</taxon>
        <taxon>Lichenihabitantaceae</taxon>
        <taxon>Lichenibacterium</taxon>
    </lineage>
</organism>
<reference evidence="2 3" key="1">
    <citation type="submission" date="2018-12" db="EMBL/GenBank/DDBJ databases">
        <authorList>
            <person name="Grouzdev D.S."/>
            <person name="Krutkina M.S."/>
        </authorList>
    </citation>
    <scope>NUCLEOTIDE SEQUENCE [LARGE SCALE GENOMIC DNA]</scope>
    <source>
        <strain evidence="2 3">RmlP026</strain>
    </source>
</reference>
<accession>A0A4Q2UFH2</accession>
<gene>
    <name evidence="2" type="ORF">D3273_02030</name>
</gene>
<sequence length="97" mass="10962">MNATASPLNIFDLPSTQILDNKQVDELGIFGSTATRAHNRSMGKPGPKYIKMSGRVFYRVSDLLAYLTSQAEASERHMAARRQRYERTARHRHVEAA</sequence>